<dbReference type="Proteomes" id="UP000327013">
    <property type="component" value="Unassembled WGS sequence"/>
</dbReference>
<keyword evidence="3" id="KW-1185">Reference proteome</keyword>
<comment type="caution">
    <text evidence="2">The sequence shown here is derived from an EMBL/GenBank/DDBJ whole genome shotgun (WGS) entry which is preliminary data.</text>
</comment>
<feature type="compositionally biased region" description="Low complexity" evidence="1">
    <location>
        <begin position="151"/>
        <end position="162"/>
    </location>
</feature>
<dbReference type="EMBL" id="VIBQ01000009">
    <property type="protein sequence ID" value="KAB8336879.1"/>
    <property type="molecule type" value="Genomic_DNA"/>
</dbReference>
<proteinExistence type="predicted"/>
<sequence>MAGKRLKNRSEELDQLKAQLASTGDRSEDSADSVQNIVTAGETSNPILSSSDAMLVPTAPQAGAGIENDAMLDTGIGQSQPFTEDDLARAAAQNYMDLQLLALQPDQAGSELTGDQWLPPSAPLSHDTGGTGSSGSELAFQGDGASPWLVSSTANSNSGSGTQFNTRPPIPKCKGKKMMPILLSIQAAGYDSVDSSKLSHQVYDSIANQADNYKWCKNTTPQNSQTIRYRTGLRRPAARTDSNH</sequence>
<feature type="region of interest" description="Disordered" evidence="1">
    <location>
        <begin position="17"/>
        <end position="47"/>
    </location>
</feature>
<evidence type="ECO:0000256" key="1">
    <source>
        <dbReference type="SAM" id="MobiDB-lite"/>
    </source>
</evidence>
<organism evidence="2 3">
    <name type="scientific">Carpinus fangiana</name>
    <dbReference type="NCBI Taxonomy" id="176857"/>
    <lineage>
        <taxon>Eukaryota</taxon>
        <taxon>Viridiplantae</taxon>
        <taxon>Streptophyta</taxon>
        <taxon>Embryophyta</taxon>
        <taxon>Tracheophyta</taxon>
        <taxon>Spermatophyta</taxon>
        <taxon>Magnoliopsida</taxon>
        <taxon>eudicotyledons</taxon>
        <taxon>Gunneridae</taxon>
        <taxon>Pentapetalae</taxon>
        <taxon>rosids</taxon>
        <taxon>fabids</taxon>
        <taxon>Fagales</taxon>
        <taxon>Betulaceae</taxon>
        <taxon>Carpinus</taxon>
    </lineage>
</organism>
<protein>
    <submittedName>
        <fullName evidence="2">Uncharacterized protein</fullName>
    </submittedName>
</protein>
<evidence type="ECO:0000313" key="2">
    <source>
        <dbReference type="EMBL" id="KAB8336879.1"/>
    </source>
</evidence>
<evidence type="ECO:0000313" key="3">
    <source>
        <dbReference type="Proteomes" id="UP000327013"/>
    </source>
</evidence>
<feature type="region of interest" description="Disordered" evidence="1">
    <location>
        <begin position="110"/>
        <end position="173"/>
    </location>
</feature>
<dbReference type="AlphaFoldDB" id="A0A5N6KP64"/>
<reference evidence="2 3" key="1">
    <citation type="submission" date="2019-06" db="EMBL/GenBank/DDBJ databases">
        <title>A chromosomal-level reference genome of Carpinus fangiana (Coryloideae, Betulaceae).</title>
        <authorList>
            <person name="Yang X."/>
            <person name="Wang Z."/>
            <person name="Zhang L."/>
            <person name="Hao G."/>
            <person name="Liu J."/>
            <person name="Yang Y."/>
        </authorList>
    </citation>
    <scope>NUCLEOTIDE SEQUENCE [LARGE SCALE GENOMIC DNA]</scope>
    <source>
        <strain evidence="2">Cfa_2016G</strain>
        <tissue evidence="2">Leaf</tissue>
    </source>
</reference>
<name>A0A5N6KP64_9ROSI</name>
<gene>
    <name evidence="2" type="ORF">FH972_021187</name>
</gene>
<accession>A0A5N6KP64</accession>
<feature type="compositionally biased region" description="Polar residues" evidence="1">
    <location>
        <begin position="32"/>
        <end position="47"/>
    </location>
</feature>